<evidence type="ECO:0000313" key="3">
    <source>
        <dbReference type="Proteomes" id="UP000199126"/>
    </source>
</evidence>
<evidence type="ECO:0000259" key="1">
    <source>
        <dbReference type="Pfam" id="PF24035"/>
    </source>
</evidence>
<protein>
    <recommendedName>
        <fullName evidence="1">DUF7344 domain-containing protein</fullName>
    </recommendedName>
</protein>
<reference evidence="3" key="1">
    <citation type="submission" date="2016-10" db="EMBL/GenBank/DDBJ databases">
        <authorList>
            <person name="Varghese N."/>
            <person name="Submissions S."/>
        </authorList>
    </citation>
    <scope>NUCLEOTIDE SEQUENCE [LARGE SCALE GENOMIC DNA]</scope>
    <source>
        <strain evidence="3">CGMCC 1.10121</strain>
    </source>
</reference>
<dbReference type="Proteomes" id="UP000199126">
    <property type="component" value="Unassembled WGS sequence"/>
</dbReference>
<dbReference type="Gene3D" id="1.10.10.10">
    <property type="entry name" value="Winged helix-like DNA-binding domain superfamily/Winged helix DNA-binding domain"/>
    <property type="match status" value="1"/>
</dbReference>
<keyword evidence="3" id="KW-1185">Reference proteome</keyword>
<organism evidence="2 3">
    <name type="scientific">Halogranum amylolyticum</name>
    <dbReference type="NCBI Taxonomy" id="660520"/>
    <lineage>
        <taxon>Archaea</taxon>
        <taxon>Methanobacteriati</taxon>
        <taxon>Methanobacteriota</taxon>
        <taxon>Stenosarchaea group</taxon>
        <taxon>Halobacteria</taxon>
        <taxon>Halobacteriales</taxon>
        <taxon>Haloferacaceae</taxon>
    </lineage>
</organism>
<dbReference type="InterPro" id="IPR055768">
    <property type="entry name" value="DUF7344"/>
</dbReference>
<accession>A0A1H8N0Y7</accession>
<gene>
    <name evidence="2" type="ORF">SAMN04487948_101236</name>
</gene>
<dbReference type="AlphaFoldDB" id="A0A1H8N0Y7"/>
<feature type="domain" description="DUF7344" evidence="1">
    <location>
        <begin position="19"/>
        <end position="88"/>
    </location>
</feature>
<dbReference type="EMBL" id="FODV01000001">
    <property type="protein sequence ID" value="SEO23267.1"/>
    <property type="molecule type" value="Genomic_DNA"/>
</dbReference>
<sequence length="110" mass="12404">MAAQGRSGTNRDRVQRVQEVLSDPRRRSILQELAALADEEVSFETLVDRVAKQEPVDRDRLASDLHHIHLPKLADLGVITYDAQSRNITHHTCRVADVLALASEALEDRR</sequence>
<dbReference type="Pfam" id="PF24035">
    <property type="entry name" value="DUF7344"/>
    <property type="match status" value="1"/>
</dbReference>
<dbReference type="InterPro" id="IPR036388">
    <property type="entry name" value="WH-like_DNA-bd_sf"/>
</dbReference>
<evidence type="ECO:0000313" key="2">
    <source>
        <dbReference type="EMBL" id="SEO23267.1"/>
    </source>
</evidence>
<proteinExistence type="predicted"/>
<name>A0A1H8N0Y7_9EURY</name>